<feature type="transmembrane region" description="Helical" evidence="7">
    <location>
        <begin position="65"/>
        <end position="86"/>
    </location>
</feature>
<gene>
    <name evidence="8" type="ORF">QPX54_03030</name>
</gene>
<feature type="region of interest" description="Disordered" evidence="6">
    <location>
        <begin position="101"/>
        <end position="131"/>
    </location>
</feature>
<dbReference type="AlphaFoldDB" id="A0AAP4BTI8"/>
<evidence type="ECO:0000313" key="9">
    <source>
        <dbReference type="Proteomes" id="UP001226160"/>
    </source>
</evidence>
<dbReference type="GO" id="GO:0005886">
    <property type="term" value="C:plasma membrane"/>
    <property type="evidence" value="ECO:0007669"/>
    <property type="project" value="UniProtKB-SubCell"/>
</dbReference>
<comment type="caution">
    <text evidence="8">The sequence shown here is derived from an EMBL/GenBank/DDBJ whole genome shotgun (WGS) entry which is preliminary data.</text>
</comment>
<reference evidence="8" key="1">
    <citation type="submission" date="2023-05" db="EMBL/GenBank/DDBJ databases">
        <title>Metabolic capabilities are highly conserved among human nasal-associated Corynebacterium species in pangenomic analyses.</title>
        <authorList>
            <person name="Tran T.H."/>
            <person name="Roberts A.Q."/>
            <person name="Escapa I.F."/>
            <person name="Gao W."/>
            <person name="Conlan S."/>
            <person name="Kong H."/>
            <person name="Segre J.A."/>
            <person name="Kelly M.S."/>
            <person name="Lemon K.P."/>
        </authorList>
    </citation>
    <scope>NUCLEOTIDE SEQUENCE</scope>
    <source>
        <strain evidence="8">KPL2654</strain>
    </source>
</reference>
<dbReference type="PANTHER" id="PTHR30086:SF17">
    <property type="entry name" value="LYSE FAMILY TRANSLOCATOR"/>
    <property type="match status" value="1"/>
</dbReference>
<keyword evidence="4 7" id="KW-1133">Transmembrane helix</keyword>
<dbReference type="GO" id="GO:0015171">
    <property type="term" value="F:amino acid transmembrane transporter activity"/>
    <property type="evidence" value="ECO:0007669"/>
    <property type="project" value="TreeGrafter"/>
</dbReference>
<evidence type="ECO:0000256" key="7">
    <source>
        <dbReference type="SAM" id="Phobius"/>
    </source>
</evidence>
<sequence>MLTDILSWAAVMALPGPDIVAIGTQVSRHGHRAGFATATGATVGVATWSILSLAGITALLTAVPALSVILPVLGSSVLIVLGLLAIKGALSAQRAATRATTVNRSSPESSVADLPVPAGSTPGAPATPTTQSTTAAQHAPVWFRAFRLGLITNLSNPKALVFFSSFFTPLMNHYSGVSGKASMLGILLLVSLMIFSAMSIVMKAASHVPAAHHPALKFLPGVVFLIIGTYYLIETIS</sequence>
<keyword evidence="2" id="KW-1003">Cell membrane</keyword>
<comment type="subcellular location">
    <subcellularLocation>
        <location evidence="1">Cell membrane</location>
        <topology evidence="1">Multi-pass membrane protein</topology>
    </subcellularLocation>
</comment>
<feature type="transmembrane region" description="Helical" evidence="7">
    <location>
        <begin position="35"/>
        <end position="59"/>
    </location>
</feature>
<evidence type="ECO:0000256" key="6">
    <source>
        <dbReference type="SAM" id="MobiDB-lite"/>
    </source>
</evidence>
<keyword evidence="3 7" id="KW-0812">Transmembrane</keyword>
<evidence type="ECO:0000256" key="5">
    <source>
        <dbReference type="ARBA" id="ARBA00023136"/>
    </source>
</evidence>
<evidence type="ECO:0000256" key="2">
    <source>
        <dbReference type="ARBA" id="ARBA00022475"/>
    </source>
</evidence>
<organism evidence="8 9">
    <name type="scientific">Corynebacterium propinquum</name>
    <dbReference type="NCBI Taxonomy" id="43769"/>
    <lineage>
        <taxon>Bacteria</taxon>
        <taxon>Bacillati</taxon>
        <taxon>Actinomycetota</taxon>
        <taxon>Actinomycetes</taxon>
        <taxon>Mycobacteriales</taxon>
        <taxon>Corynebacteriaceae</taxon>
        <taxon>Corynebacterium</taxon>
    </lineage>
</organism>
<evidence type="ECO:0000256" key="1">
    <source>
        <dbReference type="ARBA" id="ARBA00004651"/>
    </source>
</evidence>
<dbReference type="Proteomes" id="UP001226160">
    <property type="component" value="Unassembled WGS sequence"/>
</dbReference>
<dbReference type="Pfam" id="PF01810">
    <property type="entry name" value="LysE"/>
    <property type="match status" value="1"/>
</dbReference>
<proteinExistence type="predicted"/>
<feature type="transmembrane region" description="Helical" evidence="7">
    <location>
        <begin position="214"/>
        <end position="233"/>
    </location>
</feature>
<keyword evidence="5 7" id="KW-0472">Membrane</keyword>
<accession>A0AAP4BTI8</accession>
<protein>
    <submittedName>
        <fullName evidence="8">LysE family translocator</fullName>
    </submittedName>
</protein>
<dbReference type="PANTHER" id="PTHR30086">
    <property type="entry name" value="ARGININE EXPORTER PROTEIN ARGO"/>
    <property type="match status" value="1"/>
</dbReference>
<feature type="compositionally biased region" description="Low complexity" evidence="6">
    <location>
        <begin position="115"/>
        <end position="131"/>
    </location>
</feature>
<evidence type="ECO:0000256" key="4">
    <source>
        <dbReference type="ARBA" id="ARBA00022989"/>
    </source>
</evidence>
<name>A0AAP4BTI8_9CORY</name>
<dbReference type="RefSeq" id="WP_049148270.1">
    <property type="nucleotide sequence ID" value="NZ_CABIYR010000002.1"/>
</dbReference>
<feature type="transmembrane region" description="Helical" evidence="7">
    <location>
        <begin position="181"/>
        <end position="202"/>
    </location>
</feature>
<dbReference type="InterPro" id="IPR001123">
    <property type="entry name" value="LeuE-type"/>
</dbReference>
<evidence type="ECO:0000313" key="8">
    <source>
        <dbReference type="EMBL" id="MDK4325488.1"/>
    </source>
</evidence>
<dbReference type="EMBL" id="JASNVP010000002">
    <property type="protein sequence ID" value="MDK4325488.1"/>
    <property type="molecule type" value="Genomic_DNA"/>
</dbReference>
<evidence type="ECO:0000256" key="3">
    <source>
        <dbReference type="ARBA" id="ARBA00022692"/>
    </source>
</evidence>